<keyword evidence="3" id="KW-1185">Reference proteome</keyword>
<dbReference type="PANTHER" id="PTHR11908:SF153">
    <property type="entry name" value="DEHYDROGENASE"/>
    <property type="match status" value="1"/>
</dbReference>
<protein>
    <submittedName>
        <fullName evidence="2">Hydroxylase large subunit</fullName>
    </submittedName>
</protein>
<proteinExistence type="predicted"/>
<dbReference type="SMART" id="SM01008">
    <property type="entry name" value="Ald_Xan_dh_C"/>
    <property type="match status" value="1"/>
</dbReference>
<dbReference type="GO" id="GO:0016491">
    <property type="term" value="F:oxidoreductase activity"/>
    <property type="evidence" value="ECO:0007669"/>
    <property type="project" value="InterPro"/>
</dbReference>
<dbReference type="InterPro" id="IPR046867">
    <property type="entry name" value="AldOxase/xan_DH_MoCoBD2"/>
</dbReference>
<dbReference type="GO" id="GO:0005506">
    <property type="term" value="F:iron ion binding"/>
    <property type="evidence" value="ECO:0007669"/>
    <property type="project" value="InterPro"/>
</dbReference>
<dbReference type="EMBL" id="BMES01000001">
    <property type="protein sequence ID" value="GGH10447.1"/>
    <property type="molecule type" value="Genomic_DNA"/>
</dbReference>
<dbReference type="Pfam" id="PF02738">
    <property type="entry name" value="MoCoBD_1"/>
    <property type="match status" value="1"/>
</dbReference>
<dbReference type="Proteomes" id="UP000603912">
    <property type="component" value="Unassembled WGS sequence"/>
</dbReference>
<dbReference type="RefSeq" id="WP_188516328.1">
    <property type="nucleotide sequence ID" value="NZ_BMES01000001.1"/>
</dbReference>
<gene>
    <name evidence="2" type="ORF">GCM10007036_07000</name>
</gene>
<evidence type="ECO:0000313" key="3">
    <source>
        <dbReference type="Proteomes" id="UP000603912"/>
    </source>
</evidence>
<dbReference type="SUPFAM" id="SSF56003">
    <property type="entry name" value="Molybdenum cofactor-binding domain"/>
    <property type="match status" value="1"/>
</dbReference>
<dbReference type="InterPro" id="IPR000674">
    <property type="entry name" value="Ald_Oxase/Xan_DH_a/b"/>
</dbReference>
<dbReference type="SUPFAM" id="SSF54665">
    <property type="entry name" value="CO dehydrogenase molybdoprotein N-domain-like"/>
    <property type="match status" value="1"/>
</dbReference>
<dbReference type="Pfam" id="PF20256">
    <property type="entry name" value="MoCoBD_2"/>
    <property type="match status" value="1"/>
</dbReference>
<dbReference type="InterPro" id="IPR008274">
    <property type="entry name" value="AldOxase/xan_DH_MoCoBD1"/>
</dbReference>
<comment type="caution">
    <text evidence="2">The sequence shown here is derived from an EMBL/GenBank/DDBJ whole genome shotgun (WGS) entry which is preliminary data.</text>
</comment>
<organism evidence="2 3">
    <name type="scientific">Alsobacter metallidurans</name>
    <dbReference type="NCBI Taxonomy" id="340221"/>
    <lineage>
        <taxon>Bacteria</taxon>
        <taxon>Pseudomonadati</taxon>
        <taxon>Pseudomonadota</taxon>
        <taxon>Alphaproteobacteria</taxon>
        <taxon>Hyphomicrobiales</taxon>
        <taxon>Alsobacteraceae</taxon>
        <taxon>Alsobacter</taxon>
    </lineage>
</organism>
<feature type="domain" description="Aldehyde oxidase/xanthine dehydrogenase a/b hammerhead" evidence="1">
    <location>
        <begin position="26"/>
        <end position="140"/>
    </location>
</feature>
<dbReference type="Gene3D" id="3.90.1170.50">
    <property type="entry name" value="Aldehyde oxidase/xanthine dehydrogenase, a/b hammerhead"/>
    <property type="match status" value="1"/>
</dbReference>
<dbReference type="InterPro" id="IPR016208">
    <property type="entry name" value="Ald_Oxase/xanthine_DH-like"/>
</dbReference>
<dbReference type="PANTHER" id="PTHR11908">
    <property type="entry name" value="XANTHINE DEHYDROGENASE"/>
    <property type="match status" value="1"/>
</dbReference>
<evidence type="ECO:0000259" key="1">
    <source>
        <dbReference type="SMART" id="SM01008"/>
    </source>
</evidence>
<reference evidence="2" key="1">
    <citation type="journal article" date="2014" name="Int. J. Syst. Evol. Microbiol.">
        <title>Complete genome sequence of Corynebacterium casei LMG S-19264T (=DSM 44701T), isolated from a smear-ripened cheese.</title>
        <authorList>
            <consortium name="US DOE Joint Genome Institute (JGI-PGF)"/>
            <person name="Walter F."/>
            <person name="Albersmeier A."/>
            <person name="Kalinowski J."/>
            <person name="Ruckert C."/>
        </authorList>
    </citation>
    <scope>NUCLEOTIDE SEQUENCE</scope>
    <source>
        <strain evidence="2">CGMCC 1.12214</strain>
    </source>
</reference>
<dbReference type="Pfam" id="PF01315">
    <property type="entry name" value="Ald_Xan_dh_C"/>
    <property type="match status" value="1"/>
</dbReference>
<name>A0A917I3G9_9HYPH</name>
<dbReference type="Gene3D" id="3.30.365.10">
    <property type="entry name" value="Aldehyde oxidase/xanthine dehydrogenase, molybdopterin binding domain"/>
    <property type="match status" value="4"/>
</dbReference>
<dbReference type="InterPro" id="IPR037165">
    <property type="entry name" value="AldOxase/xan_DH_Mopterin-bd_sf"/>
</dbReference>
<accession>A0A917I3G9</accession>
<sequence length="750" mass="80691">MLNAEHTQGAHVGAPRSRVDGRLKVTGAARYAAEFPADSLLHGVIVSSAVTRGKIKRIHTGDAKAQPGVVEVFTHENRPSTAWFDYKYRDETAPPGSPFRPLYDDEIQFSGQAIALVVAETFEAARAAAMLVRVEYTPADHATNLDLQLDEAYVPPKKRNGIKPPPKPRGDAEAAFAAAPVKLQNEYRVAIEHHNPMEPHATTVVWKGGGKLTIHDKTQGSQNSQSYVTNVFGLSADDVEVISPFVGGAFGSGLRPQHQLFLAVMAALQLERSVRVELTRDQTFTLGYRPCTIQQVSLAANRDGKLQSVMHNATAGTSRFEDYQEVVVNWSGLLYDSPNASFDYRLAKLDTYTPSDMRAPGATLGVFALEAAMDELSCELGMDPIELRLRNYADRDENDDKAFTSKELRACYRQGAERFGWSRRSSKPRSMREGRELIGMGMASGVWEAMMQKTAARATLTADGKLEIACATADIGTGTYTILAQIAADALGLPLERVSVKLGDSSLPKSPVEGGSWTAASAGSAVQAACDSVKQALLTAARGLEGSPLANVDLDRIVLRDGRAEVAAHSSAGLAIEDIMRGAGKQKLEAEESAAPSKTAMLTHVGYTHSAVFAEVRVDEELGVVRVTRIVNAVAAGKIINPKTARSQILGGVVMGIGMALEEETLVDHHLGRFMNHNLAEYHVPVNADIHDIDVLFVEEHDEMVSPIGVKGLGEIGIVGTAAAIANAIHHATGKRMRDLPITIDKIIGA</sequence>
<evidence type="ECO:0000313" key="2">
    <source>
        <dbReference type="EMBL" id="GGH10447.1"/>
    </source>
</evidence>
<dbReference type="AlphaFoldDB" id="A0A917I3G9"/>
<dbReference type="InterPro" id="IPR036856">
    <property type="entry name" value="Ald_Oxase/Xan_DH_a/b_sf"/>
</dbReference>
<reference evidence="2" key="2">
    <citation type="submission" date="2020-09" db="EMBL/GenBank/DDBJ databases">
        <authorList>
            <person name="Sun Q."/>
            <person name="Zhou Y."/>
        </authorList>
    </citation>
    <scope>NUCLEOTIDE SEQUENCE</scope>
    <source>
        <strain evidence="2">CGMCC 1.12214</strain>
    </source>
</reference>